<dbReference type="KEGG" id="apac:S7S_18375"/>
<accession>A0A0B4XV04</accession>
<sequence>MASCAALDDPNANKALEIISVKGDGRVTTLHKSPNCLPDYELTLGFDFGTSSTKVVIGDPQQDKAFAIPFLEANGIERYLLPGRLFRDRNYSLVKGKESFRDLKLALMGSKDDKHREHVVAFMALAIRHARAWLFESYETLYSDKHIFWNFAVGMPSKGPRGGEAIKDMLELLALAAWIASTDAEIIDSSSVQNAIFRATTERTKSTPNPELPNILIHPEVNAQIYSFISGMGAFDPKGRNVYLLVDIGAGTIDTSLFHVNRSAGGRWNFTPFTSEVEFNGAINLHRSRMNWWMKAVLEHQACRKDLAVPLERALLNMDCCTRVPPTHDDYVTDSEIQWTRPDEHPDDKFMSKRVRPQILDKTCIEAWRLRRLEKEDIYGVPAFLCGGGMRMPFYKKLLTILDRREQNASWVHVKPQRMPVPERLEAKGLPAVDYDRLSVAYGLSLMESETGSADELVARNTEKMMRDDLYISKEMT</sequence>
<evidence type="ECO:0000313" key="2">
    <source>
        <dbReference type="Proteomes" id="UP000006764"/>
    </source>
</evidence>
<dbReference type="AlphaFoldDB" id="A0A0B4XV04"/>
<proteinExistence type="predicted"/>
<dbReference type="HOGENOM" id="CLU_031377_0_0_6"/>
<reference evidence="1 2" key="1">
    <citation type="journal article" date="2012" name="J. Bacteriol.">
        <title>Genome sequence of an alkane-degrading bacterium, Alcanivorax pacificus type strain W11-5, isolated from deep sea sediment.</title>
        <authorList>
            <person name="Lai Q."/>
            <person name="Shao Z."/>
        </authorList>
    </citation>
    <scope>NUCLEOTIDE SEQUENCE [LARGE SCALE GENOMIC DNA]</scope>
    <source>
        <strain evidence="1 2">W11-5</strain>
    </source>
</reference>
<keyword evidence="2" id="KW-1185">Reference proteome</keyword>
<dbReference type="Proteomes" id="UP000006764">
    <property type="component" value="Chromosome"/>
</dbReference>
<name>A0A0B4XV04_9GAMM</name>
<gene>
    <name evidence="1" type="ORF">S7S_18375</name>
</gene>
<organism evidence="1 2">
    <name type="scientific">Isoalcanivorax pacificus W11-5</name>
    <dbReference type="NCBI Taxonomy" id="391936"/>
    <lineage>
        <taxon>Bacteria</taxon>
        <taxon>Pseudomonadati</taxon>
        <taxon>Pseudomonadota</taxon>
        <taxon>Gammaproteobacteria</taxon>
        <taxon>Oceanospirillales</taxon>
        <taxon>Alcanivoracaceae</taxon>
        <taxon>Isoalcanivorax</taxon>
    </lineage>
</organism>
<protein>
    <submittedName>
        <fullName evidence="1">Uncharacterized protein</fullName>
    </submittedName>
</protein>
<evidence type="ECO:0000313" key="1">
    <source>
        <dbReference type="EMBL" id="AJD50087.1"/>
    </source>
</evidence>
<dbReference type="EMBL" id="CP004387">
    <property type="protein sequence ID" value="AJD50087.1"/>
    <property type="molecule type" value="Genomic_DNA"/>
</dbReference>